<keyword evidence="3" id="KW-1185">Reference proteome</keyword>
<dbReference type="Proteomes" id="UP000294933">
    <property type="component" value="Unassembled WGS sequence"/>
</dbReference>
<evidence type="ECO:0000313" key="3">
    <source>
        <dbReference type="Proteomes" id="UP000294933"/>
    </source>
</evidence>
<protein>
    <submittedName>
        <fullName evidence="2">Uncharacterized protein</fullName>
    </submittedName>
</protein>
<name>A0A4Y7Q1G3_9AGAM</name>
<evidence type="ECO:0000256" key="1">
    <source>
        <dbReference type="SAM" id="MobiDB-lite"/>
    </source>
</evidence>
<proteinExistence type="predicted"/>
<dbReference type="EMBL" id="ML170182">
    <property type="protein sequence ID" value="TDL21255.1"/>
    <property type="molecule type" value="Genomic_DNA"/>
</dbReference>
<evidence type="ECO:0000313" key="2">
    <source>
        <dbReference type="EMBL" id="TDL21255.1"/>
    </source>
</evidence>
<organism evidence="2 3">
    <name type="scientific">Rickenella mellea</name>
    <dbReference type="NCBI Taxonomy" id="50990"/>
    <lineage>
        <taxon>Eukaryota</taxon>
        <taxon>Fungi</taxon>
        <taxon>Dikarya</taxon>
        <taxon>Basidiomycota</taxon>
        <taxon>Agaricomycotina</taxon>
        <taxon>Agaricomycetes</taxon>
        <taxon>Hymenochaetales</taxon>
        <taxon>Rickenellaceae</taxon>
        <taxon>Rickenella</taxon>
    </lineage>
</organism>
<reference evidence="2 3" key="1">
    <citation type="submission" date="2018-06" db="EMBL/GenBank/DDBJ databases">
        <title>A transcriptomic atlas of mushroom development highlights an independent origin of complex multicellularity.</title>
        <authorList>
            <consortium name="DOE Joint Genome Institute"/>
            <person name="Krizsan K."/>
            <person name="Almasi E."/>
            <person name="Merenyi Z."/>
            <person name="Sahu N."/>
            <person name="Viragh M."/>
            <person name="Koszo T."/>
            <person name="Mondo S."/>
            <person name="Kiss B."/>
            <person name="Balint B."/>
            <person name="Kues U."/>
            <person name="Barry K."/>
            <person name="Hegedus J.C."/>
            <person name="Henrissat B."/>
            <person name="Johnson J."/>
            <person name="Lipzen A."/>
            <person name="Ohm R."/>
            <person name="Nagy I."/>
            <person name="Pangilinan J."/>
            <person name="Yan J."/>
            <person name="Xiong Y."/>
            <person name="Grigoriev I.V."/>
            <person name="Hibbett D.S."/>
            <person name="Nagy L.G."/>
        </authorList>
    </citation>
    <scope>NUCLEOTIDE SEQUENCE [LARGE SCALE GENOMIC DNA]</scope>
    <source>
        <strain evidence="2 3">SZMC22713</strain>
    </source>
</reference>
<feature type="region of interest" description="Disordered" evidence="1">
    <location>
        <begin position="1"/>
        <end position="22"/>
    </location>
</feature>
<dbReference type="VEuPathDB" id="FungiDB:BD410DRAFT_310183"/>
<dbReference type="AlphaFoldDB" id="A0A4Y7Q1G3"/>
<gene>
    <name evidence="2" type="ORF">BD410DRAFT_310183</name>
</gene>
<sequence length="150" mass="17287">MQPGRHSRPLPLPRSQSAPRLLPCPPQVEMVERPHTPLAIASRRTPSTHSLDQFDELLEEGEADIAVYVEPPELESGFQPTITVICRNIRDKALREIDSYQFLSRQDEHEYWEDVRDHTRFYPLTVFSVQACLASTRALLDSPHSHHERP</sequence>
<accession>A0A4Y7Q1G3</accession>